<reference evidence="5" key="1">
    <citation type="journal article" date="2019" name="Sci. Rep.">
        <title>Draft genome of Tanacetum cinerariifolium, the natural source of mosquito coil.</title>
        <authorList>
            <person name="Yamashiro T."/>
            <person name="Shiraishi A."/>
            <person name="Satake H."/>
            <person name="Nakayama K."/>
        </authorList>
    </citation>
    <scope>NUCLEOTIDE SEQUENCE</scope>
</reference>
<dbReference type="Pfam" id="PF07727">
    <property type="entry name" value="RVT_2"/>
    <property type="match status" value="1"/>
</dbReference>
<feature type="compositionally biased region" description="Polar residues" evidence="3">
    <location>
        <begin position="81"/>
        <end position="93"/>
    </location>
</feature>
<feature type="region of interest" description="Disordered" evidence="3">
    <location>
        <begin position="525"/>
        <end position="573"/>
    </location>
</feature>
<keyword evidence="2" id="KW-0175">Coiled coil</keyword>
<accession>A0A6L2KLB6</accession>
<feature type="compositionally biased region" description="Polar residues" evidence="3">
    <location>
        <begin position="617"/>
        <end position="629"/>
    </location>
</feature>
<feature type="region of interest" description="Disordered" evidence="3">
    <location>
        <begin position="614"/>
        <end position="635"/>
    </location>
</feature>
<feature type="coiled-coil region" evidence="2">
    <location>
        <begin position="287"/>
        <end position="346"/>
    </location>
</feature>
<sequence>MEENLHVRFSENTPNNLGGGPNWLFNIDALSKIINYQPIVAQYNDFSGTKASNGARKEKEPERDYILLPLWTADSPLSTTLKSSQDNEFQPSNDGAKKDKGNKTISGICFIQRLHSLSDGCEKCILYGKIEEEMYVFQPPGCEDPDLPDKVYKVKKALYGLHQAPRAKPLESDGFDQIVDFLNASQIKYALTMSLTIYTLDGKKVVINEASIRHDFKLNDTEGTSCLSNAVIFEELARMGAKTTSWNEFSSSMVSVIICIANNQKFNFSKYILPFYMFPSGEDRMQLKELMKLCTNLSNKVLDFENEVIEMKSSHKAKIKELESRVGKLEEENMSLTKELKSFNLMVESSTIKETVMDKEESSKQRRQIADIDTDVKVNLENVYNLDMAHKETVLIMQDIIVDEVSTGGGELNATNENPVSAAPTNITSAQSSVSTKISVDITTALKAKGIVFHDKEESTTRTASSKSQDKDKGKAKLVKEPKILKLRKAQIALDEEVARRIETEWNANMKDNIDWIKVVEQVQSRQSDTEGLEMDAERIKDPRKRTRKEKVEKDQTVKKQKGDELEHDNAKKQRLLSPEWNTHVVVWRNKADLDMMSMDDLYNNTKVYEPEVKGMDSSSSSTKNMDFVSSSNNNSSRINRTLNSVQAVNTANGISTACTQVNAAFSINIDNLSDVVISSLFASQPSGPQLVHEDLEEIYPDDIEKIDLRWQMAMLTMRARRFLKRTRRKLTVNGNETIDFDKSNVECYNCHKSRHFARECKAPRNQDTKHKESLRRSVPVEITNSIALVSCDGLSRYDWNEFVNKPVVENSNANSSEEETKAVRKNDDALIIEEWVSDNKEENVSQPKIEKKIVRPRIVKK</sequence>
<dbReference type="GO" id="GO:0003676">
    <property type="term" value="F:nucleic acid binding"/>
    <property type="evidence" value="ECO:0007669"/>
    <property type="project" value="InterPro"/>
</dbReference>
<comment type="caution">
    <text evidence="5">The sequence shown here is derived from an EMBL/GenBank/DDBJ whole genome shotgun (WGS) entry which is preliminary data.</text>
</comment>
<feature type="domain" description="CCHC-type" evidence="4">
    <location>
        <begin position="748"/>
        <end position="762"/>
    </location>
</feature>
<feature type="compositionally biased region" description="Basic and acidic residues" evidence="3">
    <location>
        <begin position="468"/>
        <end position="477"/>
    </location>
</feature>
<dbReference type="Gene3D" id="4.10.60.10">
    <property type="entry name" value="Zinc finger, CCHC-type"/>
    <property type="match status" value="1"/>
</dbReference>
<gene>
    <name evidence="5" type="ORF">Tci_021525</name>
</gene>
<protein>
    <recommendedName>
        <fullName evidence="4">CCHC-type domain-containing protein</fullName>
    </recommendedName>
</protein>
<dbReference type="InterPro" id="IPR036875">
    <property type="entry name" value="Znf_CCHC_sf"/>
</dbReference>
<keyword evidence="1" id="KW-0862">Zinc</keyword>
<dbReference type="EMBL" id="BKCJ010002581">
    <property type="protein sequence ID" value="GEU49547.1"/>
    <property type="molecule type" value="Genomic_DNA"/>
</dbReference>
<dbReference type="SMART" id="SM00343">
    <property type="entry name" value="ZnF_C2HC"/>
    <property type="match status" value="1"/>
</dbReference>
<dbReference type="InterPro" id="IPR013103">
    <property type="entry name" value="RVT_2"/>
</dbReference>
<dbReference type="SUPFAM" id="SSF57756">
    <property type="entry name" value="Retrovirus zinc finger-like domains"/>
    <property type="match status" value="1"/>
</dbReference>
<organism evidence="5">
    <name type="scientific">Tanacetum cinerariifolium</name>
    <name type="common">Dalmatian daisy</name>
    <name type="synonym">Chrysanthemum cinerariifolium</name>
    <dbReference type="NCBI Taxonomy" id="118510"/>
    <lineage>
        <taxon>Eukaryota</taxon>
        <taxon>Viridiplantae</taxon>
        <taxon>Streptophyta</taxon>
        <taxon>Embryophyta</taxon>
        <taxon>Tracheophyta</taxon>
        <taxon>Spermatophyta</taxon>
        <taxon>Magnoliopsida</taxon>
        <taxon>eudicotyledons</taxon>
        <taxon>Gunneridae</taxon>
        <taxon>Pentapetalae</taxon>
        <taxon>asterids</taxon>
        <taxon>campanulids</taxon>
        <taxon>Asterales</taxon>
        <taxon>Asteraceae</taxon>
        <taxon>Asteroideae</taxon>
        <taxon>Anthemideae</taxon>
        <taxon>Anthemidinae</taxon>
        <taxon>Tanacetum</taxon>
    </lineage>
</organism>
<evidence type="ECO:0000256" key="1">
    <source>
        <dbReference type="PROSITE-ProRule" id="PRU00047"/>
    </source>
</evidence>
<keyword evidence="1" id="KW-0479">Metal-binding</keyword>
<evidence type="ECO:0000256" key="2">
    <source>
        <dbReference type="SAM" id="Coils"/>
    </source>
</evidence>
<name>A0A6L2KLB6_TANCI</name>
<dbReference type="AlphaFoldDB" id="A0A6L2KLB6"/>
<evidence type="ECO:0000259" key="4">
    <source>
        <dbReference type="PROSITE" id="PS50158"/>
    </source>
</evidence>
<feature type="region of interest" description="Disordered" evidence="3">
    <location>
        <begin position="456"/>
        <end position="477"/>
    </location>
</feature>
<feature type="region of interest" description="Disordered" evidence="3">
    <location>
        <begin position="81"/>
        <end position="100"/>
    </location>
</feature>
<dbReference type="InterPro" id="IPR001878">
    <property type="entry name" value="Znf_CCHC"/>
</dbReference>
<proteinExistence type="predicted"/>
<keyword evidence="1" id="KW-0863">Zinc-finger</keyword>
<dbReference type="PROSITE" id="PS50158">
    <property type="entry name" value="ZF_CCHC"/>
    <property type="match status" value="1"/>
</dbReference>
<evidence type="ECO:0000256" key="3">
    <source>
        <dbReference type="SAM" id="MobiDB-lite"/>
    </source>
</evidence>
<dbReference type="GO" id="GO:0008270">
    <property type="term" value="F:zinc ion binding"/>
    <property type="evidence" value="ECO:0007669"/>
    <property type="project" value="UniProtKB-KW"/>
</dbReference>
<feature type="compositionally biased region" description="Basic and acidic residues" evidence="3">
    <location>
        <begin position="550"/>
        <end position="572"/>
    </location>
</feature>
<evidence type="ECO:0000313" key="5">
    <source>
        <dbReference type="EMBL" id="GEU49547.1"/>
    </source>
</evidence>